<dbReference type="RefSeq" id="WP_127781290.1">
    <property type="nucleotide sequence ID" value="NZ_SADD01000018.1"/>
</dbReference>
<evidence type="ECO:0000256" key="2">
    <source>
        <dbReference type="SAM" id="SignalP"/>
    </source>
</evidence>
<feature type="compositionally biased region" description="Acidic residues" evidence="1">
    <location>
        <begin position="26"/>
        <end position="67"/>
    </location>
</feature>
<evidence type="ECO:0008006" key="5">
    <source>
        <dbReference type="Google" id="ProtNLM"/>
    </source>
</evidence>
<dbReference type="PROSITE" id="PS51257">
    <property type="entry name" value="PROKAR_LIPOPROTEIN"/>
    <property type="match status" value="1"/>
</dbReference>
<reference evidence="3 4" key="1">
    <citation type="submission" date="2019-01" db="EMBL/GenBank/DDBJ databases">
        <title>Lujinxingia litoralis gen. nov., sp. nov. and Lujinxingia sediminis gen. nov., sp. nov., new members in the order Bradymonadales, isolated from coastal sediment.</title>
        <authorList>
            <person name="Li C.-M."/>
        </authorList>
    </citation>
    <scope>NUCLEOTIDE SEQUENCE [LARGE SCALE GENOMIC DNA]</scope>
    <source>
        <strain evidence="3 4">SEH01</strain>
    </source>
</reference>
<evidence type="ECO:0000256" key="1">
    <source>
        <dbReference type="SAM" id="MobiDB-lite"/>
    </source>
</evidence>
<evidence type="ECO:0000313" key="4">
    <source>
        <dbReference type="Proteomes" id="UP000282926"/>
    </source>
</evidence>
<feature type="signal peptide" evidence="2">
    <location>
        <begin position="1"/>
        <end position="22"/>
    </location>
</feature>
<gene>
    <name evidence="3" type="ORF">EA187_18895</name>
</gene>
<name>A0ABY0CNI4_9DELT</name>
<feature type="region of interest" description="Disordered" evidence="1">
    <location>
        <begin position="22"/>
        <end position="67"/>
    </location>
</feature>
<organism evidence="3 4">
    <name type="scientific">Lujinxingia sediminis</name>
    <dbReference type="NCBI Taxonomy" id="2480984"/>
    <lineage>
        <taxon>Bacteria</taxon>
        <taxon>Deltaproteobacteria</taxon>
        <taxon>Bradymonadales</taxon>
        <taxon>Lujinxingiaceae</taxon>
        <taxon>Lujinxingia</taxon>
    </lineage>
</organism>
<comment type="caution">
    <text evidence="3">The sequence shown here is derived from an EMBL/GenBank/DDBJ whole genome shotgun (WGS) entry which is preliminary data.</text>
</comment>
<keyword evidence="4" id="KW-1185">Reference proteome</keyword>
<evidence type="ECO:0000313" key="3">
    <source>
        <dbReference type="EMBL" id="RVU41413.1"/>
    </source>
</evidence>
<dbReference type="EMBL" id="SADD01000018">
    <property type="protein sequence ID" value="RVU41413.1"/>
    <property type="molecule type" value="Genomic_DNA"/>
</dbReference>
<protein>
    <recommendedName>
        <fullName evidence="5">Carboxypeptidase regulatory-like domain-containing protein</fullName>
    </recommendedName>
</protein>
<accession>A0ABY0CNI4</accession>
<keyword evidence="2" id="KW-0732">Signal</keyword>
<feature type="chain" id="PRO_5046996209" description="Carboxypeptidase regulatory-like domain-containing protein" evidence="2">
    <location>
        <begin position="23"/>
        <end position="641"/>
    </location>
</feature>
<proteinExistence type="predicted"/>
<dbReference type="Proteomes" id="UP000282926">
    <property type="component" value="Unassembled WGS sequence"/>
</dbReference>
<sequence>MMMKRLVMMMLAGGLVVTGASACSDTPDDPQIEDEQDAGDQDAADEDAADQDADAPDAEEPDADAEDPIARSAMALRVKILNKAGLPVEGAQVRHGEEVLLSDAAGEVVLDAPEAAARFLAQVQAEGYAPSSLDYPVHQAEEGVEAHAILRLLPLGPAQVFNHDADAVISRGNVRVRLPANSLVDGQGNPVNGEVEATIASLDPTTEDARFMPGPLIGLPEGGGPETPILSVLMADISFWQGGEKLQLADGESARVEFVIPEALEAYEAGDAIEFWHFDLAQARWVQEGECAVTEAGIQRLAECDATHFSWWNADKPVSLRNCVNITVVDAKSGEPIPGATVQGDGLDFEGALVGTSLTDAQGQACMDFLLDGTLNVGAYHADFLYQDGGPVTVSGSDVPASCSGEGEGECLEVTVELLDQGTCLSGEVLNSEDAPVEGATVYAVHEGAVGAQFFSAVSDSEGGYCIEVPLNAELELSALDGQGQVASGMASTVGATVAECGDGECAEADALVLGAGETACLQSSVSLGGWTTPAPGVPVYVYSSYPARSCEAGMEDPFTWGPVVAHTVSDATGNWALNLPLSLSGTVYVSVGSCQSGMGTSCLNSDRIMPVQLNGIPGSIDQGHCQSIHPSPLDAQCGAE</sequence>